<dbReference type="SUPFAM" id="SSF46689">
    <property type="entry name" value="Homeodomain-like"/>
    <property type="match status" value="2"/>
</dbReference>
<reference evidence="5" key="2">
    <citation type="submission" date="2021-04" db="EMBL/GenBank/DDBJ databases">
        <authorList>
            <person name="Gilroy R."/>
        </authorList>
    </citation>
    <scope>NUCLEOTIDE SEQUENCE</scope>
    <source>
        <strain evidence="5">ChiBcolR8-3208</strain>
    </source>
</reference>
<feature type="domain" description="HTH araC/xylS-type" evidence="4">
    <location>
        <begin position="183"/>
        <end position="280"/>
    </location>
</feature>
<keyword evidence="2" id="KW-0238">DNA-binding</keyword>
<evidence type="ECO:0000256" key="2">
    <source>
        <dbReference type="ARBA" id="ARBA00023125"/>
    </source>
</evidence>
<sequence length="286" mass="32637">MLLREQYQEHSERDYLSVPLATYHFEQVTIPLHWHREVELILPQEAGELELEGQLHPYGPQELLCVNQGVLHRTWAPIPLADLLVVDLDSLLSPLLRQDGGSFLTRLAEGSLVFPLGVGRDTPAYRELAASFRACVGLVREKPPGWELPVQLELLKLLETYHSHGLLVERGPRASEPHTQAVKESIAYMRRNLDQELSLERLADQAALSPSHYIRVFRRYTGQTPFAFLSDLRLREAAHCLEQGMTVSETALHVGLGNLSYFIRLFRQRYGQTPKQYQLGLTSRKK</sequence>
<dbReference type="Gene3D" id="1.10.10.60">
    <property type="entry name" value="Homeodomain-like"/>
    <property type="match status" value="2"/>
</dbReference>
<dbReference type="InterPro" id="IPR018062">
    <property type="entry name" value="HTH_AraC-typ_CS"/>
</dbReference>
<keyword evidence="3" id="KW-0804">Transcription</keyword>
<dbReference type="InterPro" id="IPR009057">
    <property type="entry name" value="Homeodomain-like_sf"/>
</dbReference>
<dbReference type="InterPro" id="IPR020449">
    <property type="entry name" value="Tscrpt_reg_AraC-type_HTH"/>
</dbReference>
<dbReference type="Proteomes" id="UP000824214">
    <property type="component" value="Unassembled WGS sequence"/>
</dbReference>
<accession>A0A9D2LX61</accession>
<reference evidence="5" key="1">
    <citation type="journal article" date="2021" name="PeerJ">
        <title>Extensive microbial diversity within the chicken gut microbiome revealed by metagenomics and culture.</title>
        <authorList>
            <person name="Gilroy R."/>
            <person name="Ravi A."/>
            <person name="Getino M."/>
            <person name="Pursley I."/>
            <person name="Horton D.L."/>
            <person name="Alikhan N.F."/>
            <person name="Baker D."/>
            <person name="Gharbi K."/>
            <person name="Hall N."/>
            <person name="Watson M."/>
            <person name="Adriaenssens E.M."/>
            <person name="Foster-Nyarko E."/>
            <person name="Jarju S."/>
            <person name="Secka A."/>
            <person name="Antonio M."/>
            <person name="Oren A."/>
            <person name="Chaudhuri R.R."/>
            <person name="La Ragione R."/>
            <person name="Hildebrand F."/>
            <person name="Pallen M.J."/>
        </authorList>
    </citation>
    <scope>NUCLEOTIDE SEQUENCE</scope>
    <source>
        <strain evidence="5">ChiBcolR8-3208</strain>
    </source>
</reference>
<evidence type="ECO:0000313" key="5">
    <source>
        <dbReference type="EMBL" id="HJB36781.1"/>
    </source>
</evidence>
<dbReference type="Pfam" id="PF12833">
    <property type="entry name" value="HTH_18"/>
    <property type="match status" value="1"/>
</dbReference>
<gene>
    <name evidence="5" type="ORF">H9942_01775</name>
</gene>
<dbReference type="PANTHER" id="PTHR46796">
    <property type="entry name" value="HTH-TYPE TRANSCRIPTIONAL ACTIVATOR RHAS-RELATED"/>
    <property type="match status" value="1"/>
</dbReference>
<dbReference type="PRINTS" id="PR00032">
    <property type="entry name" value="HTHARAC"/>
</dbReference>
<dbReference type="PANTHER" id="PTHR46796:SF6">
    <property type="entry name" value="ARAC SUBFAMILY"/>
    <property type="match status" value="1"/>
</dbReference>
<evidence type="ECO:0000259" key="4">
    <source>
        <dbReference type="PROSITE" id="PS01124"/>
    </source>
</evidence>
<proteinExistence type="predicted"/>
<dbReference type="AlphaFoldDB" id="A0A9D2LX61"/>
<keyword evidence="1" id="KW-0805">Transcription regulation</keyword>
<dbReference type="GO" id="GO:0043565">
    <property type="term" value="F:sequence-specific DNA binding"/>
    <property type="evidence" value="ECO:0007669"/>
    <property type="project" value="InterPro"/>
</dbReference>
<organism evidence="5 6">
    <name type="scientific">Candidatus Acutalibacter ornithocaccae</name>
    <dbReference type="NCBI Taxonomy" id="2838416"/>
    <lineage>
        <taxon>Bacteria</taxon>
        <taxon>Bacillati</taxon>
        <taxon>Bacillota</taxon>
        <taxon>Clostridia</taxon>
        <taxon>Eubacteriales</taxon>
        <taxon>Acutalibacteraceae</taxon>
        <taxon>Acutalibacter</taxon>
    </lineage>
</organism>
<dbReference type="PROSITE" id="PS00041">
    <property type="entry name" value="HTH_ARAC_FAMILY_1"/>
    <property type="match status" value="1"/>
</dbReference>
<evidence type="ECO:0000313" key="6">
    <source>
        <dbReference type="Proteomes" id="UP000824214"/>
    </source>
</evidence>
<comment type="caution">
    <text evidence="5">The sequence shown here is derived from an EMBL/GenBank/DDBJ whole genome shotgun (WGS) entry which is preliminary data.</text>
</comment>
<evidence type="ECO:0000256" key="3">
    <source>
        <dbReference type="ARBA" id="ARBA00023163"/>
    </source>
</evidence>
<dbReference type="GO" id="GO:0003700">
    <property type="term" value="F:DNA-binding transcription factor activity"/>
    <property type="evidence" value="ECO:0007669"/>
    <property type="project" value="InterPro"/>
</dbReference>
<dbReference type="PROSITE" id="PS01124">
    <property type="entry name" value="HTH_ARAC_FAMILY_2"/>
    <property type="match status" value="1"/>
</dbReference>
<protein>
    <submittedName>
        <fullName evidence="5">AraC family transcriptional regulator</fullName>
    </submittedName>
</protein>
<dbReference type="SMART" id="SM00342">
    <property type="entry name" value="HTH_ARAC"/>
    <property type="match status" value="1"/>
</dbReference>
<evidence type="ECO:0000256" key="1">
    <source>
        <dbReference type="ARBA" id="ARBA00023015"/>
    </source>
</evidence>
<dbReference type="EMBL" id="DWXZ01000028">
    <property type="protein sequence ID" value="HJB36781.1"/>
    <property type="molecule type" value="Genomic_DNA"/>
</dbReference>
<dbReference type="InterPro" id="IPR050204">
    <property type="entry name" value="AraC_XylS_family_regulators"/>
</dbReference>
<dbReference type="InterPro" id="IPR018060">
    <property type="entry name" value="HTH_AraC"/>
</dbReference>
<name>A0A9D2LX61_9FIRM</name>